<evidence type="ECO:0000313" key="3">
    <source>
        <dbReference type="Proteomes" id="UP000601223"/>
    </source>
</evidence>
<sequence length="287" mass="30635">MSFVFCADPLTPGRVDPHFAGQARAAREAGGTVALLDHDALLAGDVAGAVRRVPRDLGEVWYRGWMIPTGRYAELAGALAARGVILRVSPEAYRAAHELPGWYAALAEVTPRSVWTPWEPGVAPTTEQAAALAAPLGSGPAVVKDYVKSRKHEWDEACFVPDLADTAHLRRVLARLVELQEDTLQGGLVVRRFEHFARRDGRTVEARVWWVHGEPVLTGPHPDTPDLAAAPGLAAIAPLVAAFGHPFVTTDVALRDDGAWRVVELGDGQVSDLPSGLDPAALIAGLA</sequence>
<comment type="caution">
    <text evidence="2">The sequence shown here is derived from an EMBL/GenBank/DDBJ whole genome shotgun (WGS) entry which is preliminary data.</text>
</comment>
<dbReference type="Pfam" id="PF14243">
    <property type="entry name" value="R2K_3"/>
    <property type="match status" value="1"/>
</dbReference>
<gene>
    <name evidence="2" type="ORF">Cba03nite_15550</name>
</gene>
<evidence type="ECO:0000259" key="1">
    <source>
        <dbReference type="Pfam" id="PF14243"/>
    </source>
</evidence>
<dbReference type="Proteomes" id="UP000601223">
    <property type="component" value="Unassembled WGS sequence"/>
</dbReference>
<organism evidence="2 3">
    <name type="scientific">Catellatospora bangladeshensis</name>
    <dbReference type="NCBI Taxonomy" id="310355"/>
    <lineage>
        <taxon>Bacteria</taxon>
        <taxon>Bacillati</taxon>
        <taxon>Actinomycetota</taxon>
        <taxon>Actinomycetes</taxon>
        <taxon>Micromonosporales</taxon>
        <taxon>Micromonosporaceae</taxon>
        <taxon>Catellatospora</taxon>
    </lineage>
</organism>
<evidence type="ECO:0000313" key="2">
    <source>
        <dbReference type="EMBL" id="GIF80206.1"/>
    </source>
</evidence>
<keyword evidence="3" id="KW-1185">Reference proteome</keyword>
<protein>
    <recommendedName>
        <fullName evidence="1">ATP-grasp domain-containing protein</fullName>
    </recommendedName>
</protein>
<feature type="domain" description="ATP-grasp" evidence="1">
    <location>
        <begin position="136"/>
        <end position="284"/>
    </location>
</feature>
<dbReference type="RefSeq" id="WP_203743561.1">
    <property type="nucleotide sequence ID" value="NZ_BONF01000009.1"/>
</dbReference>
<dbReference type="InterPro" id="IPR025643">
    <property type="entry name" value="R2K_3"/>
</dbReference>
<proteinExistence type="predicted"/>
<dbReference type="AlphaFoldDB" id="A0A8J3JGF7"/>
<dbReference type="EMBL" id="BONF01000009">
    <property type="protein sequence ID" value="GIF80206.1"/>
    <property type="molecule type" value="Genomic_DNA"/>
</dbReference>
<reference evidence="2 3" key="1">
    <citation type="submission" date="2021-01" db="EMBL/GenBank/DDBJ databases">
        <title>Whole genome shotgun sequence of Catellatospora bangladeshensis NBRC 107357.</title>
        <authorList>
            <person name="Komaki H."/>
            <person name="Tamura T."/>
        </authorList>
    </citation>
    <scope>NUCLEOTIDE SEQUENCE [LARGE SCALE GENOMIC DNA]</scope>
    <source>
        <strain evidence="2 3">NBRC 107357</strain>
    </source>
</reference>
<accession>A0A8J3JGF7</accession>
<name>A0A8J3JGF7_9ACTN</name>